<keyword evidence="7" id="KW-0732">Signal</keyword>
<dbReference type="GO" id="GO:0005634">
    <property type="term" value="C:nucleus"/>
    <property type="evidence" value="ECO:0007669"/>
    <property type="project" value="TreeGrafter"/>
</dbReference>
<dbReference type="PANTHER" id="PTHR13522">
    <property type="entry name" value="U6 SNRNA PHOSPHODIESTERASE 1"/>
    <property type="match status" value="1"/>
</dbReference>
<evidence type="ECO:0000256" key="6">
    <source>
        <dbReference type="ARBA" id="ARBA00030030"/>
    </source>
</evidence>
<reference evidence="9 10" key="1">
    <citation type="submission" date="2019-09" db="EMBL/GenBank/DDBJ databases">
        <authorList>
            <person name="Ou C."/>
        </authorList>
    </citation>
    <scope>NUCLEOTIDE SEQUENCE [LARGE SCALE GENOMIC DNA]</scope>
    <source>
        <strain evidence="9">S2</strain>
        <tissue evidence="9">Leaf</tissue>
    </source>
</reference>
<gene>
    <name evidence="8" type="ORF">D8674_031908</name>
    <name evidence="9" type="ORF">D8674_031912</name>
</gene>
<evidence type="ECO:0000256" key="1">
    <source>
        <dbReference type="ARBA" id="ARBA00022722"/>
    </source>
</evidence>
<evidence type="ECO:0000256" key="7">
    <source>
        <dbReference type="SAM" id="SignalP"/>
    </source>
</evidence>
<feature type="signal peptide" evidence="7">
    <location>
        <begin position="1"/>
        <end position="18"/>
    </location>
</feature>
<dbReference type="InterPro" id="IPR027521">
    <property type="entry name" value="Usb1"/>
</dbReference>
<evidence type="ECO:0000256" key="5">
    <source>
        <dbReference type="ARBA" id="ARBA00029543"/>
    </source>
</evidence>
<dbReference type="GO" id="GO:0016829">
    <property type="term" value="F:lyase activity"/>
    <property type="evidence" value="ECO:0007669"/>
    <property type="project" value="UniProtKB-KW"/>
</dbReference>
<dbReference type="GO" id="GO:0034477">
    <property type="term" value="P:U6 snRNA 3'-end processing"/>
    <property type="evidence" value="ECO:0007669"/>
    <property type="project" value="InterPro"/>
</dbReference>
<dbReference type="AlphaFoldDB" id="A0A5N5F5E5"/>
<evidence type="ECO:0000256" key="2">
    <source>
        <dbReference type="ARBA" id="ARBA00022801"/>
    </source>
</evidence>
<dbReference type="Gene3D" id="3.90.1140.10">
    <property type="entry name" value="Cyclic phosphodiesterase"/>
    <property type="match status" value="1"/>
</dbReference>
<proteinExistence type="predicted"/>
<protein>
    <recommendedName>
        <fullName evidence="5">U6 snRNA phosphodiesterase 1</fullName>
    </recommendedName>
    <alternativeName>
        <fullName evidence="6">3'-5' RNA exonuclease USB1</fullName>
    </alternativeName>
</protein>
<accession>A0A5N5F5E5</accession>
<sequence>MMALFLNKLASLVPGLHVVDVDVPLDILRKDKHKLEQVALGREFHISLGRTVLIRTRTFVSIEVIAAGLAEHTCLPEFYKDPIPHISVAWALGDISNSVKKVVEEERRISTIGGSIMYPFNYIVKFREYSAEHWMRRHFFFGVELHVEGIDTSVNAIIHVDGNYFPATKGVGTTLHAASCALLSIVSVSPNLNAPVNPLLTFPSSAITGKPAWMLPLTYQT</sequence>
<keyword evidence="2" id="KW-0378">Hydrolase</keyword>
<keyword evidence="4" id="KW-0539">Nucleus</keyword>
<dbReference type="GO" id="GO:0000175">
    <property type="term" value="F:3'-5'-RNA exonuclease activity"/>
    <property type="evidence" value="ECO:0007669"/>
    <property type="project" value="TreeGrafter"/>
</dbReference>
<dbReference type="EMBL" id="SMOL01000781">
    <property type="protein sequence ID" value="KAB2596458.1"/>
    <property type="molecule type" value="Genomic_DNA"/>
</dbReference>
<dbReference type="EMBL" id="SMOL01000781">
    <property type="protein sequence ID" value="KAB2596462.1"/>
    <property type="molecule type" value="Genomic_DNA"/>
</dbReference>
<feature type="chain" id="PRO_5033494595" description="U6 snRNA phosphodiesterase 1" evidence="7">
    <location>
        <begin position="19"/>
        <end position="221"/>
    </location>
</feature>
<dbReference type="PANTHER" id="PTHR13522:SF3">
    <property type="entry name" value="U6 SNRNA PHOSPHODIESTERASE 1"/>
    <property type="match status" value="1"/>
</dbReference>
<keyword evidence="10" id="KW-1185">Reference proteome</keyword>
<dbReference type="OrthoDB" id="49151at2759"/>
<reference evidence="9 10" key="3">
    <citation type="submission" date="2019-11" db="EMBL/GenBank/DDBJ databases">
        <title>A de novo genome assembly of a pear dwarfing rootstock.</title>
        <authorList>
            <person name="Wang F."/>
            <person name="Wang J."/>
            <person name="Li S."/>
            <person name="Zhang Y."/>
            <person name="Fang M."/>
            <person name="Ma L."/>
            <person name="Zhao Y."/>
            <person name="Jiang S."/>
        </authorList>
    </citation>
    <scope>NUCLEOTIDE SEQUENCE [LARGE SCALE GENOMIC DNA]</scope>
    <source>
        <strain evidence="9">S2</strain>
        <tissue evidence="9">Leaf</tissue>
    </source>
</reference>
<evidence type="ECO:0000313" key="8">
    <source>
        <dbReference type="EMBL" id="KAB2596458.1"/>
    </source>
</evidence>
<dbReference type="Proteomes" id="UP000327157">
    <property type="component" value="Chromosome 7"/>
</dbReference>
<keyword evidence="1" id="KW-0540">Nuclease</keyword>
<evidence type="ECO:0000313" key="10">
    <source>
        <dbReference type="Proteomes" id="UP000327157"/>
    </source>
</evidence>
<evidence type="ECO:0000313" key="9">
    <source>
        <dbReference type="EMBL" id="KAB2596462.1"/>
    </source>
</evidence>
<comment type="caution">
    <text evidence="9">The sequence shown here is derived from an EMBL/GenBank/DDBJ whole genome shotgun (WGS) entry which is preliminary data.</text>
</comment>
<name>A0A5N5F5E5_9ROSA</name>
<evidence type="ECO:0000256" key="4">
    <source>
        <dbReference type="ARBA" id="ARBA00023242"/>
    </source>
</evidence>
<keyword evidence="3" id="KW-0456">Lyase</keyword>
<reference evidence="10" key="2">
    <citation type="submission" date="2019-10" db="EMBL/GenBank/DDBJ databases">
        <title>A de novo genome assembly of a pear dwarfing rootstock.</title>
        <authorList>
            <person name="Wang F."/>
            <person name="Wang J."/>
            <person name="Li S."/>
            <person name="Zhang Y."/>
            <person name="Fang M."/>
            <person name="Ma L."/>
            <person name="Zhao Y."/>
            <person name="Jiang S."/>
        </authorList>
    </citation>
    <scope>NUCLEOTIDE SEQUENCE [LARGE SCALE GENOMIC DNA]</scope>
</reference>
<evidence type="ECO:0000256" key="3">
    <source>
        <dbReference type="ARBA" id="ARBA00023239"/>
    </source>
</evidence>
<organism evidence="9 10">
    <name type="scientific">Pyrus ussuriensis x Pyrus communis</name>
    <dbReference type="NCBI Taxonomy" id="2448454"/>
    <lineage>
        <taxon>Eukaryota</taxon>
        <taxon>Viridiplantae</taxon>
        <taxon>Streptophyta</taxon>
        <taxon>Embryophyta</taxon>
        <taxon>Tracheophyta</taxon>
        <taxon>Spermatophyta</taxon>
        <taxon>Magnoliopsida</taxon>
        <taxon>eudicotyledons</taxon>
        <taxon>Gunneridae</taxon>
        <taxon>Pentapetalae</taxon>
        <taxon>rosids</taxon>
        <taxon>fabids</taxon>
        <taxon>Rosales</taxon>
        <taxon>Rosaceae</taxon>
        <taxon>Amygdaloideae</taxon>
        <taxon>Maleae</taxon>
        <taxon>Pyrus</taxon>
    </lineage>
</organism>